<feature type="compositionally biased region" description="Polar residues" evidence="1">
    <location>
        <begin position="31"/>
        <end position="44"/>
    </location>
</feature>
<dbReference type="Pfam" id="PF11219">
    <property type="entry name" value="DUF3014"/>
    <property type="match status" value="1"/>
</dbReference>
<protein>
    <submittedName>
        <fullName evidence="2">DUF3014 domain-containing protein</fullName>
    </submittedName>
</protein>
<dbReference type="OrthoDB" id="5502479at2"/>
<evidence type="ECO:0000313" key="2">
    <source>
        <dbReference type="EMBL" id="QBK06066.1"/>
    </source>
</evidence>
<name>A0A4P6UMU5_9BURK</name>
<dbReference type="KEGG" id="hgr:DW355_16245"/>
<sequence length="300" mass="33317">MKISRFGAVSLVVVAIVAAAAWYFRPRSEEASGTPTLDASNPTFVGSAPQAPKNPALTPVESAPPIRHPVQAIQPNEPESTVAKVRSLPGLEDSDPRLKEDLGTLLGRKKVEQFFLLDNFVRRVVTTVDNLGHDHAPPMMWPVHPSPGRFSTLPRSDGEIINPDNGQRYSALVQFVETVNPRQVVQLYVSLYPLFQQAYVELGYPKGYFNDRLIAVIDLLLATPIVEEPLHVALVNVKGPYQSERPWTRYEFADEKLESLAAGQKILLRTGPTNHRRLRAKLIEYRGLLTKAAMSAPAKR</sequence>
<dbReference type="InterPro" id="IPR021382">
    <property type="entry name" value="DUF3014"/>
</dbReference>
<organism evidence="2 3">
    <name type="scientific">Hylemonella gracilis</name>
    <dbReference type="NCBI Taxonomy" id="80880"/>
    <lineage>
        <taxon>Bacteria</taxon>
        <taxon>Pseudomonadati</taxon>
        <taxon>Pseudomonadota</taxon>
        <taxon>Betaproteobacteria</taxon>
        <taxon>Burkholderiales</taxon>
        <taxon>Comamonadaceae</taxon>
        <taxon>Hylemonella</taxon>
    </lineage>
</organism>
<proteinExistence type="predicted"/>
<evidence type="ECO:0000313" key="3">
    <source>
        <dbReference type="Proteomes" id="UP000292939"/>
    </source>
</evidence>
<gene>
    <name evidence="2" type="ORF">DW355_16245</name>
</gene>
<accession>A0A4P6UMU5</accession>
<feature type="region of interest" description="Disordered" evidence="1">
    <location>
        <begin position="31"/>
        <end position="62"/>
    </location>
</feature>
<dbReference type="Proteomes" id="UP000292939">
    <property type="component" value="Chromosome"/>
</dbReference>
<reference evidence="2 3" key="1">
    <citation type="submission" date="2018-07" db="EMBL/GenBank/DDBJ databases">
        <title>Exploring interactions and the metabolic potential of the ultra-small soil bacteria Hylemonella gracilis.</title>
        <authorList>
            <person name="Tyc O."/>
            <person name="Kulkarni P."/>
            <person name="Gawehns F."/>
            <person name="Hundscheid M."/>
            <person name="Zweers H."/>
            <person name="Garbeva P."/>
        </authorList>
    </citation>
    <scope>NUCLEOTIDE SEQUENCE [LARGE SCALE GENOMIC DNA]</scope>
    <source>
        <strain evidence="2 3">NS1</strain>
    </source>
</reference>
<dbReference type="RefSeq" id="WP_131281681.1">
    <property type="nucleotide sequence ID" value="NZ_CP031395.1"/>
</dbReference>
<evidence type="ECO:0000256" key="1">
    <source>
        <dbReference type="SAM" id="MobiDB-lite"/>
    </source>
</evidence>
<dbReference type="EMBL" id="CP031395">
    <property type="protein sequence ID" value="QBK06066.1"/>
    <property type="molecule type" value="Genomic_DNA"/>
</dbReference>
<dbReference type="AlphaFoldDB" id="A0A4P6UMU5"/>